<evidence type="ECO:0000313" key="2">
    <source>
        <dbReference type="Proteomes" id="UP000008177"/>
    </source>
</evidence>
<dbReference type="EMBL" id="FQ790269">
    <property type="protein sequence ID" value="CCD44068.1"/>
    <property type="molecule type" value="Genomic_DNA"/>
</dbReference>
<protein>
    <submittedName>
        <fullName evidence="1">Uncharacterized protein</fullName>
    </submittedName>
</protein>
<dbReference type="Proteomes" id="UP000008177">
    <property type="component" value="Unplaced contigs"/>
</dbReference>
<dbReference type="InParanoid" id="G2XUC6"/>
<evidence type="ECO:0000313" key="1">
    <source>
        <dbReference type="EMBL" id="CCD44068.1"/>
    </source>
</evidence>
<reference evidence="2" key="1">
    <citation type="journal article" date="2011" name="PLoS Genet.">
        <title>Genomic analysis of the necrotrophic fungal pathogens Sclerotinia sclerotiorum and Botrytis cinerea.</title>
        <authorList>
            <person name="Amselem J."/>
            <person name="Cuomo C.A."/>
            <person name="van Kan J.A."/>
            <person name="Viaud M."/>
            <person name="Benito E.P."/>
            <person name="Couloux A."/>
            <person name="Coutinho P.M."/>
            <person name="de Vries R.P."/>
            <person name="Dyer P.S."/>
            <person name="Fillinger S."/>
            <person name="Fournier E."/>
            <person name="Gout L."/>
            <person name="Hahn M."/>
            <person name="Kohn L."/>
            <person name="Lapalu N."/>
            <person name="Plummer K.M."/>
            <person name="Pradier J.M."/>
            <person name="Quevillon E."/>
            <person name="Sharon A."/>
            <person name="Simon A."/>
            <person name="ten Have A."/>
            <person name="Tudzynski B."/>
            <person name="Tudzynski P."/>
            <person name="Wincker P."/>
            <person name="Andrew M."/>
            <person name="Anthouard V."/>
            <person name="Beever R.E."/>
            <person name="Beffa R."/>
            <person name="Benoit I."/>
            <person name="Bouzid O."/>
            <person name="Brault B."/>
            <person name="Chen Z."/>
            <person name="Choquer M."/>
            <person name="Collemare J."/>
            <person name="Cotton P."/>
            <person name="Danchin E.G."/>
            <person name="Da Silva C."/>
            <person name="Gautier A."/>
            <person name="Giraud C."/>
            <person name="Giraud T."/>
            <person name="Gonzalez C."/>
            <person name="Grossetete S."/>
            <person name="Guldener U."/>
            <person name="Henrissat B."/>
            <person name="Howlett B.J."/>
            <person name="Kodira C."/>
            <person name="Kretschmer M."/>
            <person name="Lappartient A."/>
            <person name="Leroch M."/>
            <person name="Levis C."/>
            <person name="Mauceli E."/>
            <person name="Neuveglise C."/>
            <person name="Oeser B."/>
            <person name="Pearson M."/>
            <person name="Poulain J."/>
            <person name="Poussereau N."/>
            <person name="Quesneville H."/>
            <person name="Rascle C."/>
            <person name="Schumacher J."/>
            <person name="Segurens B."/>
            <person name="Sexton A."/>
            <person name="Silva E."/>
            <person name="Sirven C."/>
            <person name="Soanes D.M."/>
            <person name="Talbot N.J."/>
            <person name="Templeton M."/>
            <person name="Yandava C."/>
            <person name="Yarden O."/>
            <person name="Zeng Q."/>
            <person name="Rollins J.A."/>
            <person name="Lebrun M.H."/>
            <person name="Dickman M."/>
        </authorList>
    </citation>
    <scope>NUCLEOTIDE SEQUENCE [LARGE SCALE GENOMIC DNA]</scope>
    <source>
        <strain evidence="2">T4</strain>
    </source>
</reference>
<dbReference type="HOGENOM" id="CLU_2654189_0_0_1"/>
<accession>G2XUC6</accession>
<dbReference type="AlphaFoldDB" id="G2XUC6"/>
<proteinExistence type="predicted"/>
<gene>
    <name evidence="1" type="ORF">BofuT4_uP060150.1</name>
</gene>
<name>G2XUC6_BOTF4</name>
<sequence>MYTVSPTFYTAIQGQIHEYSLSKISSPLQKWTLWGVMPRVNSQLMGYQRMDVIHGGFGEAWMAHDEPHSFKFPTSS</sequence>
<organism evidence="1 2">
    <name type="scientific">Botryotinia fuckeliana (strain T4)</name>
    <name type="common">Noble rot fungus</name>
    <name type="synonym">Botrytis cinerea</name>
    <dbReference type="NCBI Taxonomy" id="999810"/>
    <lineage>
        <taxon>Eukaryota</taxon>
        <taxon>Fungi</taxon>
        <taxon>Dikarya</taxon>
        <taxon>Ascomycota</taxon>
        <taxon>Pezizomycotina</taxon>
        <taxon>Leotiomycetes</taxon>
        <taxon>Helotiales</taxon>
        <taxon>Sclerotiniaceae</taxon>
        <taxon>Botrytis</taxon>
    </lineage>
</organism>